<sequence length="222" mass="25710">MSRKTGNVPEETRAALIKAATEEFAEYGFEKSSLRRICSRAEVTTGALYSSFANKNDLFESVVAPVMEQIFHVIETHFKGERASTGRELLDAQGEKNDIQAVMEILHYYFRHQDVCSILFHHREHPAVSRFFDDLIELLDEQGKHLAKLLGAGEQENPEEAFSEDMIHWFSHLQMDMIFYLIEHEMEEKQAEIQVRNMVRFLRGGLYALVQDGNSLKIYHQK</sequence>
<protein>
    <submittedName>
        <fullName evidence="4">TetR family transcriptional regulator</fullName>
    </submittedName>
</protein>
<reference evidence="4" key="1">
    <citation type="submission" date="2020-06" db="EMBL/GenBank/DDBJ databases">
        <title>Characterization of fructooligosaccharide metabolism and fructooligosaccharide-degrading enzymes in human commensal butyrate producers.</title>
        <authorList>
            <person name="Tanno H."/>
            <person name="Fujii T."/>
            <person name="Hirano K."/>
            <person name="Maeno S."/>
            <person name="Tonozuka T."/>
            <person name="Sakamoto M."/>
            <person name="Ohkuma M."/>
            <person name="Tochio T."/>
            <person name="Endo A."/>
        </authorList>
    </citation>
    <scope>NUCLEOTIDE SEQUENCE</scope>
    <source>
        <strain evidence="4">JCM 17466</strain>
    </source>
</reference>
<feature type="domain" description="HTH tetR-type" evidence="3">
    <location>
        <begin position="10"/>
        <end position="70"/>
    </location>
</feature>
<dbReference type="PROSITE" id="PS50977">
    <property type="entry name" value="HTH_TETR_2"/>
    <property type="match status" value="1"/>
</dbReference>
<dbReference type="InterPro" id="IPR001647">
    <property type="entry name" value="HTH_TetR"/>
</dbReference>
<evidence type="ECO:0000256" key="1">
    <source>
        <dbReference type="ARBA" id="ARBA00023125"/>
    </source>
</evidence>
<dbReference type="PANTHER" id="PTHR43479">
    <property type="entry name" value="ACREF/ENVCD OPERON REPRESSOR-RELATED"/>
    <property type="match status" value="1"/>
</dbReference>
<accession>A0A916Q8Q4</accession>
<dbReference type="SUPFAM" id="SSF46689">
    <property type="entry name" value="Homeodomain-like"/>
    <property type="match status" value="1"/>
</dbReference>
<dbReference type="RefSeq" id="WP_201310450.1">
    <property type="nucleotide sequence ID" value="NZ_BLYI01000027.1"/>
</dbReference>
<evidence type="ECO:0000313" key="5">
    <source>
        <dbReference type="Proteomes" id="UP000613208"/>
    </source>
</evidence>
<dbReference type="Proteomes" id="UP000613208">
    <property type="component" value="Unassembled WGS sequence"/>
</dbReference>
<name>A0A916Q8Q4_9FIRM</name>
<feature type="DNA-binding region" description="H-T-H motif" evidence="2">
    <location>
        <begin position="33"/>
        <end position="52"/>
    </location>
</feature>
<keyword evidence="5" id="KW-1185">Reference proteome</keyword>
<evidence type="ECO:0000259" key="3">
    <source>
        <dbReference type="PROSITE" id="PS50977"/>
    </source>
</evidence>
<evidence type="ECO:0000313" key="4">
    <source>
        <dbReference type="EMBL" id="GFO84725.1"/>
    </source>
</evidence>
<organism evidence="4 5">
    <name type="scientific">Anaerostipes butyraticus</name>
    <dbReference type="NCBI Taxonomy" id="645466"/>
    <lineage>
        <taxon>Bacteria</taxon>
        <taxon>Bacillati</taxon>
        <taxon>Bacillota</taxon>
        <taxon>Clostridia</taxon>
        <taxon>Lachnospirales</taxon>
        <taxon>Lachnospiraceae</taxon>
        <taxon>Anaerostipes</taxon>
    </lineage>
</organism>
<dbReference type="InterPro" id="IPR009057">
    <property type="entry name" value="Homeodomain-like_sf"/>
</dbReference>
<comment type="caution">
    <text evidence="4">The sequence shown here is derived from an EMBL/GenBank/DDBJ whole genome shotgun (WGS) entry which is preliminary data.</text>
</comment>
<dbReference type="Pfam" id="PF00440">
    <property type="entry name" value="TetR_N"/>
    <property type="match status" value="1"/>
</dbReference>
<gene>
    <name evidence="4" type="ORF">ANBU17_10720</name>
</gene>
<dbReference type="InterPro" id="IPR050624">
    <property type="entry name" value="HTH-type_Tx_Regulator"/>
</dbReference>
<dbReference type="PANTHER" id="PTHR43479:SF11">
    <property type="entry name" value="ACREF_ENVCD OPERON REPRESSOR-RELATED"/>
    <property type="match status" value="1"/>
</dbReference>
<dbReference type="AlphaFoldDB" id="A0A916Q8Q4"/>
<proteinExistence type="predicted"/>
<dbReference type="EMBL" id="BLYI01000027">
    <property type="protein sequence ID" value="GFO84725.1"/>
    <property type="molecule type" value="Genomic_DNA"/>
</dbReference>
<dbReference type="GO" id="GO:0003677">
    <property type="term" value="F:DNA binding"/>
    <property type="evidence" value="ECO:0007669"/>
    <property type="project" value="UniProtKB-UniRule"/>
</dbReference>
<keyword evidence="1 2" id="KW-0238">DNA-binding</keyword>
<dbReference type="Gene3D" id="1.10.357.10">
    <property type="entry name" value="Tetracycline Repressor, domain 2"/>
    <property type="match status" value="1"/>
</dbReference>
<dbReference type="PRINTS" id="PR00455">
    <property type="entry name" value="HTHTETR"/>
</dbReference>
<evidence type="ECO:0000256" key="2">
    <source>
        <dbReference type="PROSITE-ProRule" id="PRU00335"/>
    </source>
</evidence>